<dbReference type="SUPFAM" id="SSF52821">
    <property type="entry name" value="Rhodanese/Cell cycle control phosphatase"/>
    <property type="match status" value="1"/>
</dbReference>
<reference evidence="5" key="2">
    <citation type="submission" date="2017-06" db="EMBL/GenBank/DDBJ databases">
        <authorList>
            <person name="Laurent S."/>
        </authorList>
    </citation>
    <scope>NUCLEOTIDE SEQUENCE [LARGE SCALE GENOMIC DNA]</scope>
</reference>
<feature type="chain" id="PRO_5015075134" evidence="1">
    <location>
        <begin position="19"/>
        <end position="127"/>
    </location>
</feature>
<evidence type="ECO:0000256" key="1">
    <source>
        <dbReference type="SAM" id="SignalP"/>
    </source>
</evidence>
<dbReference type="EMBL" id="FXUV01000002">
    <property type="protein sequence ID" value="SMQ11811.1"/>
    <property type="molecule type" value="Genomic_DNA"/>
</dbReference>
<dbReference type="RefSeq" id="WP_081906957.1">
    <property type="nucleotide sequence ID" value="NZ_CCNJ01000051.1"/>
</dbReference>
<reference evidence="3" key="1">
    <citation type="submission" date="2017-05" db="EMBL/GenBank/DDBJ databases">
        <authorList>
            <person name="Song R."/>
            <person name="Chenine A.L."/>
            <person name="Ruprecht R.M."/>
        </authorList>
    </citation>
    <scope>NUCLEOTIDE SEQUENCE</scope>
    <source>
        <strain evidence="3">Kingella_eburonensis</strain>
    </source>
</reference>
<dbReference type="InterPro" id="IPR001763">
    <property type="entry name" value="Rhodanese-like_dom"/>
</dbReference>
<protein>
    <submittedName>
        <fullName evidence="3">Thiosulfate sulfurtransferase PspE</fullName>
        <ecNumber evidence="3">2.8.1.1</ecNumber>
    </submittedName>
</protein>
<evidence type="ECO:0000313" key="3">
    <source>
        <dbReference type="EMBL" id="SMQ11811.1"/>
    </source>
</evidence>
<dbReference type="PANTHER" id="PTHR45431:SF3">
    <property type="entry name" value="RHODANESE-LIKE DOMAIN-CONTAINING PROTEIN 15, CHLOROPLASTIC"/>
    <property type="match status" value="1"/>
</dbReference>
<dbReference type="GeneID" id="83626936"/>
<accession>A0A238HE72</accession>
<evidence type="ECO:0000259" key="2">
    <source>
        <dbReference type="PROSITE" id="PS50206"/>
    </source>
</evidence>
<feature type="signal peptide" evidence="1">
    <location>
        <begin position="1"/>
        <end position="18"/>
    </location>
</feature>
<dbReference type="Pfam" id="PF00581">
    <property type="entry name" value="Rhodanese"/>
    <property type="match status" value="1"/>
</dbReference>
<dbReference type="InterPro" id="IPR036873">
    <property type="entry name" value="Rhodanese-like_dom_sf"/>
</dbReference>
<keyword evidence="3" id="KW-0808">Transferase</keyword>
<dbReference type="EC" id="2.8.1.1" evidence="3"/>
<dbReference type="GO" id="GO:0004792">
    <property type="term" value="F:thiosulfate-cyanide sulfurtransferase activity"/>
    <property type="evidence" value="ECO:0007669"/>
    <property type="project" value="UniProtKB-EC"/>
</dbReference>
<dbReference type="SMART" id="SM00450">
    <property type="entry name" value="RHOD"/>
    <property type="match status" value="1"/>
</dbReference>
<dbReference type="EMBL" id="FXUV02000098">
    <property type="protein sequence ID" value="SNB85257.1"/>
    <property type="molecule type" value="Genomic_DNA"/>
</dbReference>
<evidence type="ECO:0000313" key="4">
    <source>
        <dbReference type="EMBL" id="SNB85257.1"/>
    </source>
</evidence>
<keyword evidence="1" id="KW-0732">Signal</keyword>
<sequence length="127" mass="13691">MNKLLISVLLVCGLTACAELQNHSAASAVASQTAQTQTQPEKAAGVWIDVRTPEEFQSGHIQDAINIPVEQIATQIANVSKDKSAPINLYCRTGRRAEVALNTLKNMGYTNVTNHGGYQDLVKKGIK</sequence>
<dbReference type="CDD" id="cd00158">
    <property type="entry name" value="RHOD"/>
    <property type="match status" value="1"/>
</dbReference>
<name>A0A238HE72_9NEIS</name>
<dbReference type="PROSITE" id="PS51257">
    <property type="entry name" value="PROKAR_LIPOPROTEIN"/>
    <property type="match status" value="1"/>
</dbReference>
<reference evidence="4" key="3">
    <citation type="submission" date="2017-06" db="EMBL/GenBank/DDBJ databases">
        <authorList>
            <person name="Kim H.J."/>
            <person name="Triplett B.A."/>
        </authorList>
    </citation>
    <scope>NUCLEOTIDE SEQUENCE [LARGE SCALE GENOMIC DNA]</scope>
    <source>
        <strain evidence="4">Kingella_eburonensis</strain>
    </source>
</reference>
<dbReference type="InterPro" id="IPR052367">
    <property type="entry name" value="Thiosulfate_ST/Rhodanese-like"/>
</dbReference>
<keyword evidence="5" id="KW-1185">Reference proteome</keyword>
<dbReference type="PROSITE" id="PS50206">
    <property type="entry name" value="RHODANESE_3"/>
    <property type="match status" value="1"/>
</dbReference>
<dbReference type="OrthoDB" id="9814704at2"/>
<organism evidence="3">
    <name type="scientific">Kingella negevensis</name>
    <dbReference type="NCBI Taxonomy" id="1522312"/>
    <lineage>
        <taxon>Bacteria</taxon>
        <taxon>Pseudomonadati</taxon>
        <taxon>Pseudomonadota</taxon>
        <taxon>Betaproteobacteria</taxon>
        <taxon>Neisseriales</taxon>
        <taxon>Neisseriaceae</taxon>
        <taxon>Kingella</taxon>
    </lineage>
</organism>
<dbReference type="Gene3D" id="3.40.250.10">
    <property type="entry name" value="Rhodanese-like domain"/>
    <property type="match status" value="1"/>
</dbReference>
<dbReference type="Proteomes" id="UP000215450">
    <property type="component" value="Unassembled WGS sequence"/>
</dbReference>
<feature type="domain" description="Rhodanese" evidence="2">
    <location>
        <begin position="41"/>
        <end position="123"/>
    </location>
</feature>
<dbReference type="AlphaFoldDB" id="A0A238HE72"/>
<evidence type="ECO:0000313" key="5">
    <source>
        <dbReference type="Proteomes" id="UP000215450"/>
    </source>
</evidence>
<dbReference type="STRING" id="1522312.GCA_900177895_00574"/>
<gene>
    <name evidence="3" type="primary">pspE</name>
    <name evidence="4" type="ORF">KEBURONENSIS_00696</name>
    <name evidence="3" type="ORF">KEBURONENSIS_00818</name>
</gene>
<dbReference type="PANTHER" id="PTHR45431">
    <property type="entry name" value="RHODANESE-LIKE DOMAIN-CONTAINING PROTEIN 15, CHLOROPLASTIC"/>
    <property type="match status" value="1"/>
</dbReference>
<proteinExistence type="predicted"/>